<sequence>MEQEQDGHHRRVLTLVQLCQRAAAAQVDSIYSLGDDLTYSLVKPILERCTPEQLIHFEQLSPHLRKDTPEIWKDLCFRKYRLMAIERYSFDDGPQEPDSWKSRFFALQDAEAKRIEEVGSKLRTQRMEADERKKEKEVKYTDRIPDAKRPRTTWNAPPKTLFQKIKSEASKVQRAYSARVLPPMPTFKNYRVLPHTSGAALPSAPSATTGSRVVVNTVLHRRSSTLPSTSHTTTPNKGTSISTSISPLPPRTETPNKPTTTVVPVSPSGDSVTPSCSVAESPRTHSKVPITTKKDPMASLFVPRRKIPQRPV</sequence>
<feature type="region of interest" description="Disordered" evidence="1">
    <location>
        <begin position="222"/>
        <end position="298"/>
    </location>
</feature>
<dbReference type="STRING" id="685588.A0A067SRS8"/>
<dbReference type="EMBL" id="KL142385">
    <property type="protein sequence ID" value="KDR73581.1"/>
    <property type="molecule type" value="Genomic_DNA"/>
</dbReference>
<dbReference type="Gene3D" id="6.10.250.3180">
    <property type="match status" value="1"/>
</dbReference>
<reference evidence="3" key="1">
    <citation type="journal article" date="2014" name="Proc. Natl. Acad. Sci. U.S.A.">
        <title>Extensive sampling of basidiomycete genomes demonstrates inadequacy of the white-rot/brown-rot paradigm for wood decay fungi.</title>
        <authorList>
            <person name="Riley R."/>
            <person name="Salamov A.A."/>
            <person name="Brown D.W."/>
            <person name="Nagy L.G."/>
            <person name="Floudas D."/>
            <person name="Held B.W."/>
            <person name="Levasseur A."/>
            <person name="Lombard V."/>
            <person name="Morin E."/>
            <person name="Otillar R."/>
            <person name="Lindquist E.A."/>
            <person name="Sun H."/>
            <person name="LaButti K.M."/>
            <person name="Schmutz J."/>
            <person name="Jabbour D."/>
            <person name="Luo H."/>
            <person name="Baker S.E."/>
            <person name="Pisabarro A.G."/>
            <person name="Walton J.D."/>
            <person name="Blanchette R.A."/>
            <person name="Henrissat B."/>
            <person name="Martin F."/>
            <person name="Cullen D."/>
            <person name="Hibbett D.S."/>
            <person name="Grigoriev I.V."/>
        </authorList>
    </citation>
    <scope>NUCLEOTIDE SEQUENCE [LARGE SCALE GENOMIC DNA]</scope>
    <source>
        <strain evidence="3">CBS 339.88</strain>
    </source>
</reference>
<dbReference type="HOGENOM" id="CLU_074637_0_0_1"/>
<gene>
    <name evidence="2" type="ORF">GALMADRAFT_280740</name>
</gene>
<dbReference type="PANTHER" id="PTHR15141:SF76">
    <property type="entry name" value="TRANSCRIPTION ELONGATION FACTOR B POLYPEPTIDE 3"/>
    <property type="match status" value="1"/>
</dbReference>
<name>A0A067SRS8_GALM3</name>
<organism evidence="2 3">
    <name type="scientific">Galerina marginata (strain CBS 339.88)</name>
    <dbReference type="NCBI Taxonomy" id="685588"/>
    <lineage>
        <taxon>Eukaryota</taxon>
        <taxon>Fungi</taxon>
        <taxon>Dikarya</taxon>
        <taxon>Basidiomycota</taxon>
        <taxon>Agaricomycotina</taxon>
        <taxon>Agaricomycetes</taxon>
        <taxon>Agaricomycetidae</taxon>
        <taxon>Agaricales</taxon>
        <taxon>Agaricineae</taxon>
        <taxon>Strophariaceae</taxon>
        <taxon>Galerina</taxon>
    </lineage>
</organism>
<keyword evidence="3" id="KW-1185">Reference proteome</keyword>
<proteinExistence type="predicted"/>
<feature type="compositionally biased region" description="Low complexity" evidence="1">
    <location>
        <begin position="253"/>
        <end position="275"/>
    </location>
</feature>
<dbReference type="GO" id="GO:0006368">
    <property type="term" value="P:transcription elongation by RNA polymerase II"/>
    <property type="evidence" value="ECO:0007669"/>
    <property type="project" value="InterPro"/>
</dbReference>
<evidence type="ECO:0008006" key="4">
    <source>
        <dbReference type="Google" id="ProtNLM"/>
    </source>
</evidence>
<dbReference type="PANTHER" id="PTHR15141">
    <property type="entry name" value="TRANSCRIPTION ELONGATION FACTOR B POLYPEPTIDE 3"/>
    <property type="match status" value="1"/>
</dbReference>
<protein>
    <recommendedName>
        <fullName evidence="4">Elongin-A</fullName>
    </recommendedName>
</protein>
<feature type="compositionally biased region" description="Low complexity" evidence="1">
    <location>
        <begin position="224"/>
        <end position="246"/>
    </location>
</feature>
<evidence type="ECO:0000313" key="2">
    <source>
        <dbReference type="EMBL" id="KDR73581.1"/>
    </source>
</evidence>
<accession>A0A067SRS8</accession>
<dbReference type="InterPro" id="IPR051870">
    <property type="entry name" value="Elongin-A_domain"/>
</dbReference>
<dbReference type="InterPro" id="IPR010684">
    <property type="entry name" value="RNA_pol_II_trans_fac_SIII_A"/>
</dbReference>
<evidence type="ECO:0000313" key="3">
    <source>
        <dbReference type="Proteomes" id="UP000027222"/>
    </source>
</evidence>
<evidence type="ECO:0000256" key="1">
    <source>
        <dbReference type="SAM" id="MobiDB-lite"/>
    </source>
</evidence>
<dbReference type="AlphaFoldDB" id="A0A067SRS8"/>
<dbReference type="Pfam" id="PF06881">
    <property type="entry name" value="Elongin_A"/>
    <property type="match status" value="1"/>
</dbReference>
<dbReference type="GO" id="GO:0070449">
    <property type="term" value="C:elongin complex"/>
    <property type="evidence" value="ECO:0007669"/>
    <property type="project" value="InterPro"/>
</dbReference>
<dbReference type="Proteomes" id="UP000027222">
    <property type="component" value="Unassembled WGS sequence"/>
</dbReference>
<dbReference type="OrthoDB" id="21513at2759"/>